<protein>
    <submittedName>
        <fullName evidence="1">Uncharacterized protein</fullName>
    </submittedName>
</protein>
<reference evidence="1 2" key="1">
    <citation type="journal article" date="2020" name="Microorganisms">
        <title>Osmotic Adaptation and Compatible Solute Biosynthesis of Phototrophic Bacteria as Revealed from Genome Analyses.</title>
        <authorList>
            <person name="Imhoff J.F."/>
            <person name="Rahn T."/>
            <person name="Kunzel S."/>
            <person name="Keller A."/>
            <person name="Neulinger S.C."/>
        </authorList>
    </citation>
    <scope>NUCLEOTIDE SEQUENCE [LARGE SCALE GENOMIC DNA]</scope>
    <source>
        <strain evidence="1 2">DSM 15382</strain>
    </source>
</reference>
<proteinExistence type="predicted"/>
<evidence type="ECO:0000313" key="2">
    <source>
        <dbReference type="Proteomes" id="UP000697995"/>
    </source>
</evidence>
<sequence length="136" mass="15243">MLDGTIPRAHSVLNSDALPAHQRDDDDWFAQHPRRRYRLRPYIEGEWDRIRNGAPLPDLPPGYSHWTVMQRRADGTRMRIAVVIRDDHRPGVGDDAALRVWRVAVELGRQRSEALAQGATLDGAVWFGSAGVGGQA</sequence>
<dbReference type="EMBL" id="NRSG01000208">
    <property type="protein sequence ID" value="MBK1660750.1"/>
    <property type="molecule type" value="Genomic_DNA"/>
</dbReference>
<name>A0ABS1D1P0_9PROT</name>
<dbReference type="RefSeq" id="WP_200306041.1">
    <property type="nucleotide sequence ID" value="NZ_NRSG01000208.1"/>
</dbReference>
<organism evidence="1 2">
    <name type="scientific">Paracraurococcus ruber</name>
    <dbReference type="NCBI Taxonomy" id="77675"/>
    <lineage>
        <taxon>Bacteria</taxon>
        <taxon>Pseudomonadati</taxon>
        <taxon>Pseudomonadota</taxon>
        <taxon>Alphaproteobacteria</taxon>
        <taxon>Acetobacterales</taxon>
        <taxon>Roseomonadaceae</taxon>
        <taxon>Paracraurococcus</taxon>
    </lineage>
</organism>
<dbReference type="Proteomes" id="UP000697995">
    <property type="component" value="Unassembled WGS sequence"/>
</dbReference>
<keyword evidence="2" id="KW-1185">Reference proteome</keyword>
<accession>A0ABS1D1P0</accession>
<gene>
    <name evidence="1" type="ORF">CKO45_21235</name>
</gene>
<comment type="caution">
    <text evidence="1">The sequence shown here is derived from an EMBL/GenBank/DDBJ whole genome shotgun (WGS) entry which is preliminary data.</text>
</comment>
<evidence type="ECO:0000313" key="1">
    <source>
        <dbReference type="EMBL" id="MBK1660750.1"/>
    </source>
</evidence>